<organism evidence="1 2">
    <name type="scientific">Aureibacillus halotolerans</name>
    <dbReference type="NCBI Taxonomy" id="1508390"/>
    <lineage>
        <taxon>Bacteria</taxon>
        <taxon>Bacillati</taxon>
        <taxon>Bacillota</taxon>
        <taxon>Bacilli</taxon>
        <taxon>Bacillales</taxon>
        <taxon>Bacillaceae</taxon>
        <taxon>Aureibacillus</taxon>
    </lineage>
</organism>
<sequence length="132" mass="15144">MNFRQFFDKYFNSHSESREKHWDENLKTRYYKGTKQQTIDAVVALLKKEKQFEVSSVQADRGEIGANIRGGKRAFIVVTIIEVRPYKTAVDFSITSSTVLPFDFGSSHKLITKLYSQTDKSLTFIGTGLSYD</sequence>
<keyword evidence="2" id="KW-1185">Reference proteome</keyword>
<evidence type="ECO:0000313" key="2">
    <source>
        <dbReference type="Proteomes" id="UP000295632"/>
    </source>
</evidence>
<dbReference type="EMBL" id="SNYJ01000008">
    <property type="protein sequence ID" value="TDQ39153.1"/>
    <property type="molecule type" value="Genomic_DNA"/>
</dbReference>
<protein>
    <recommendedName>
        <fullName evidence="3">Cytosolic protein</fullName>
    </recommendedName>
</protein>
<name>A0A4R6U328_9BACI</name>
<reference evidence="1 2" key="1">
    <citation type="submission" date="2019-03" db="EMBL/GenBank/DDBJ databases">
        <title>Genomic Encyclopedia of Type Strains, Phase IV (KMG-IV): sequencing the most valuable type-strain genomes for metagenomic binning, comparative biology and taxonomic classification.</title>
        <authorList>
            <person name="Goeker M."/>
        </authorList>
    </citation>
    <scope>NUCLEOTIDE SEQUENCE [LARGE SCALE GENOMIC DNA]</scope>
    <source>
        <strain evidence="1 2">DSM 28697</strain>
    </source>
</reference>
<dbReference type="Proteomes" id="UP000295632">
    <property type="component" value="Unassembled WGS sequence"/>
</dbReference>
<proteinExistence type="predicted"/>
<dbReference type="OrthoDB" id="2353056at2"/>
<dbReference type="AlphaFoldDB" id="A0A4R6U328"/>
<evidence type="ECO:0008006" key="3">
    <source>
        <dbReference type="Google" id="ProtNLM"/>
    </source>
</evidence>
<gene>
    <name evidence="1" type="ORF">EV213_108100</name>
</gene>
<evidence type="ECO:0000313" key="1">
    <source>
        <dbReference type="EMBL" id="TDQ39153.1"/>
    </source>
</evidence>
<dbReference type="RefSeq" id="WP_133580589.1">
    <property type="nucleotide sequence ID" value="NZ_SNYJ01000008.1"/>
</dbReference>
<comment type="caution">
    <text evidence="1">The sequence shown here is derived from an EMBL/GenBank/DDBJ whole genome shotgun (WGS) entry which is preliminary data.</text>
</comment>
<accession>A0A4R6U328</accession>